<dbReference type="Proteomes" id="UP000254737">
    <property type="component" value="Unassembled WGS sequence"/>
</dbReference>
<accession>A0A376G2Q2</accession>
<sequence length="199" mass="23883">MFQFIESICCVNKQLRNLEFHQARFDRTRNDNFTEINPILLDEIIKFPTDLTDEKYKVRIVYDREIQSVEFQSYQIKPIESIQLFEIENKIDYSYKYLDRWFFDEYLKESKTDDLVLVKSNYITDCIYSNIVFFDGSQWITPRTFLLKGTMREALLQSGEIIQKNIKVSDLVNFKSFKRINAMMNLDESQELDISLLIQ</sequence>
<proteinExistence type="predicted"/>
<keyword evidence="1" id="KW-0032">Aminotransferase</keyword>
<dbReference type="RefSeq" id="WP_114998715.1">
    <property type="nucleotide sequence ID" value="NZ_JAIKTW010000026.1"/>
</dbReference>
<dbReference type="GO" id="GO:0008483">
    <property type="term" value="F:transaminase activity"/>
    <property type="evidence" value="ECO:0007669"/>
    <property type="project" value="UniProtKB-KW"/>
</dbReference>
<dbReference type="InterPro" id="IPR043132">
    <property type="entry name" value="BCAT-like_C"/>
</dbReference>
<dbReference type="EMBL" id="UFXS01000001">
    <property type="protein sequence ID" value="STD53772.1"/>
    <property type="molecule type" value="Genomic_DNA"/>
</dbReference>
<dbReference type="InterPro" id="IPR001544">
    <property type="entry name" value="Aminotrans_IV"/>
</dbReference>
<dbReference type="Gene3D" id="3.30.470.10">
    <property type="match status" value="1"/>
</dbReference>
<dbReference type="Gene3D" id="3.20.10.10">
    <property type="entry name" value="D-amino Acid Aminotransferase, subunit A, domain 2"/>
    <property type="match status" value="1"/>
</dbReference>
<evidence type="ECO:0000313" key="1">
    <source>
        <dbReference type="EMBL" id="STD53772.1"/>
    </source>
</evidence>
<dbReference type="AlphaFoldDB" id="A0A376G2Q2"/>
<dbReference type="GO" id="GO:0016829">
    <property type="term" value="F:lyase activity"/>
    <property type="evidence" value="ECO:0007669"/>
    <property type="project" value="UniProtKB-KW"/>
</dbReference>
<dbReference type="Pfam" id="PF01063">
    <property type="entry name" value="Aminotran_4"/>
    <property type="match status" value="1"/>
</dbReference>
<dbReference type="InterPro" id="IPR036038">
    <property type="entry name" value="Aminotransferase-like"/>
</dbReference>
<protein>
    <submittedName>
        <fullName evidence="1">Branched-chain amino acid aminotransferase/4-amino-4-deoxychorismate lyase</fullName>
    </submittedName>
</protein>
<gene>
    <name evidence="1" type="ORF">NCTC13456_00664</name>
</gene>
<name>A0A376G2Q2_9FLAO</name>
<evidence type="ECO:0000313" key="2">
    <source>
        <dbReference type="Proteomes" id="UP000254737"/>
    </source>
</evidence>
<organism evidence="1 2">
    <name type="scientific">Empedobacter falsenii</name>
    <dbReference type="NCBI Taxonomy" id="343874"/>
    <lineage>
        <taxon>Bacteria</taxon>
        <taxon>Pseudomonadati</taxon>
        <taxon>Bacteroidota</taxon>
        <taxon>Flavobacteriia</taxon>
        <taxon>Flavobacteriales</taxon>
        <taxon>Weeksellaceae</taxon>
        <taxon>Empedobacter</taxon>
    </lineage>
</organism>
<dbReference type="STRING" id="343874.GCA_000805695_01657"/>
<dbReference type="SUPFAM" id="SSF56752">
    <property type="entry name" value="D-aminoacid aminotransferase-like PLP-dependent enzymes"/>
    <property type="match status" value="1"/>
</dbReference>
<keyword evidence="1" id="KW-0456">Lyase</keyword>
<dbReference type="InterPro" id="IPR043131">
    <property type="entry name" value="BCAT-like_N"/>
</dbReference>
<reference evidence="1 2" key="1">
    <citation type="submission" date="2018-06" db="EMBL/GenBank/DDBJ databases">
        <authorList>
            <consortium name="Pathogen Informatics"/>
            <person name="Doyle S."/>
        </authorList>
    </citation>
    <scope>NUCLEOTIDE SEQUENCE [LARGE SCALE GENOMIC DNA]</scope>
    <source>
        <strain evidence="1 2">NCTC13456</strain>
    </source>
</reference>
<keyword evidence="1" id="KW-0808">Transferase</keyword>